<reference evidence="1 2" key="1">
    <citation type="journal article" date="2020" name="G3 (Bethesda)">
        <title>CeMbio - The Caenorhabditis elegans Microbiome Resource.</title>
        <authorList>
            <person name="Dirksen P."/>
            <person name="Assie A."/>
            <person name="Zimmermann J."/>
            <person name="Zhang F."/>
            <person name="Tietje A.M."/>
            <person name="Marsh S.A."/>
            <person name="Felix M.A."/>
            <person name="Shapira M."/>
            <person name="Kaleta C."/>
            <person name="Schulenburg H."/>
            <person name="Samuel B."/>
        </authorList>
    </citation>
    <scope>NUCLEOTIDE SEQUENCE [LARGE SCALE GENOMIC DNA]</scope>
    <source>
        <strain evidence="1 2">BIGb0170</strain>
    </source>
</reference>
<dbReference type="Gene3D" id="1.25.40.290">
    <property type="entry name" value="ARM repeat domains"/>
    <property type="match status" value="1"/>
</dbReference>
<organism evidence="1 2">
    <name type="scientific">Sphingobacterium paramultivorum</name>
    <dbReference type="NCBI Taxonomy" id="2886510"/>
    <lineage>
        <taxon>Bacteria</taxon>
        <taxon>Pseudomonadati</taxon>
        <taxon>Bacteroidota</taxon>
        <taxon>Sphingobacteriia</taxon>
        <taxon>Sphingobacteriales</taxon>
        <taxon>Sphingobacteriaceae</taxon>
        <taxon>Sphingobacterium</taxon>
    </lineage>
</organism>
<name>A0A7G5DZ79_9SPHI</name>
<sequence>MDSLEKKLTKIEHGFKPFEEEALEIIGQESLEDAKSIAIRLLKSEHYQLRCCAIFILGFIAAKDIQVLNQLKEVARSDQSWQVQEIVAKAFDQFCKDNGYEQSLLVIKEWLSDKHPNVCRAVTEGLRIWTSRPYFKIHPKVAIQLISLHKASESEYLRKSVGNALRDIRKRHDELISNETAQWNLNDKRIVFTYKHVLKG</sequence>
<dbReference type="Gene3D" id="1.10.1240.70">
    <property type="match status" value="1"/>
</dbReference>
<evidence type="ECO:0000313" key="2">
    <source>
        <dbReference type="Proteomes" id="UP000515450"/>
    </source>
</evidence>
<dbReference type="EMBL" id="CP058555">
    <property type="protein sequence ID" value="QMV67054.1"/>
    <property type="molecule type" value="Genomic_DNA"/>
</dbReference>
<dbReference type="InterPro" id="IPR014825">
    <property type="entry name" value="DNA_alkylation"/>
</dbReference>
<proteinExistence type="predicted"/>
<evidence type="ECO:0000313" key="1">
    <source>
        <dbReference type="EMBL" id="QMV67054.1"/>
    </source>
</evidence>
<dbReference type="SUPFAM" id="SSF48371">
    <property type="entry name" value="ARM repeat"/>
    <property type="match status" value="1"/>
</dbReference>
<dbReference type="Pfam" id="PF08713">
    <property type="entry name" value="DNA_alkylation"/>
    <property type="match status" value="1"/>
</dbReference>
<dbReference type="AlphaFoldDB" id="A0A7G5DZ79"/>
<dbReference type="RefSeq" id="WP_182331522.1">
    <property type="nucleotide sequence ID" value="NZ_CP058555.1"/>
</dbReference>
<dbReference type="InterPro" id="IPR016024">
    <property type="entry name" value="ARM-type_fold"/>
</dbReference>
<accession>A0A7G5DZ79</accession>
<gene>
    <name evidence="1" type="ORF">HS960_05010</name>
</gene>
<protein>
    <submittedName>
        <fullName evidence="1">HEAT repeat domain-containing protein</fullName>
    </submittedName>
</protein>
<dbReference type="Proteomes" id="UP000515450">
    <property type="component" value="Chromosome"/>
</dbReference>
<keyword evidence="2" id="KW-1185">Reference proteome</keyword>